<evidence type="ECO:0000256" key="2">
    <source>
        <dbReference type="ARBA" id="ARBA00023239"/>
    </source>
</evidence>
<keyword evidence="2" id="KW-0456">Lyase</keyword>
<keyword evidence="4" id="KW-1185">Reference proteome</keyword>
<reference evidence="3" key="1">
    <citation type="submission" date="2022-10" db="EMBL/GenBank/DDBJ databases">
        <title>Hoeflea sp. J2-29, isolated from marine algae.</title>
        <authorList>
            <person name="Kristyanto S."/>
            <person name="Kim J.M."/>
            <person name="Jeon C.O."/>
        </authorList>
    </citation>
    <scope>NUCLEOTIDE SEQUENCE</scope>
    <source>
        <strain evidence="3">J2-29</strain>
    </source>
</reference>
<dbReference type="Proteomes" id="UP001081283">
    <property type="component" value="Unassembled WGS sequence"/>
</dbReference>
<dbReference type="SUPFAM" id="SSF110857">
    <property type="entry name" value="Gamma-glutamyl cyclotransferase-like"/>
    <property type="match status" value="1"/>
</dbReference>
<evidence type="ECO:0000256" key="1">
    <source>
        <dbReference type="ARBA" id="ARBA00012344"/>
    </source>
</evidence>
<dbReference type="Gene3D" id="3.10.490.10">
    <property type="entry name" value="Gamma-glutamyl cyclotransferase-like"/>
    <property type="match status" value="1"/>
</dbReference>
<protein>
    <recommendedName>
        <fullName evidence="1">glutathione-specific gamma-glutamylcyclotransferase</fullName>
        <ecNumber evidence="1">4.3.2.7</ecNumber>
    </recommendedName>
</protein>
<dbReference type="CDD" id="cd06661">
    <property type="entry name" value="GGCT_like"/>
    <property type="match status" value="1"/>
</dbReference>
<dbReference type="InterPro" id="IPR036568">
    <property type="entry name" value="GGCT-like_sf"/>
</dbReference>
<organism evidence="3 4">
    <name type="scientific">Hoeflea ulvae</name>
    <dbReference type="NCBI Taxonomy" id="2983764"/>
    <lineage>
        <taxon>Bacteria</taxon>
        <taxon>Pseudomonadati</taxon>
        <taxon>Pseudomonadota</taxon>
        <taxon>Alphaproteobacteria</taxon>
        <taxon>Hyphomicrobiales</taxon>
        <taxon>Rhizobiaceae</taxon>
        <taxon>Hoeflea</taxon>
    </lineage>
</organism>
<sequence>MDDFWVFGYGSLMWRPGFEHEETRQARLFGFHRALCVRSFFHRGTPERPGLVLGLDRGGSCHGVAFRIRPENRNAVMAYLRERELVTRVYVETSRRVRLKTGQDVRAVTYVVDRSHTQYAGALSIDDALLGVSGAVGQSGPNEDYVVNTVDHLRTLGIHDAHLEGIADQIRRMGHPL</sequence>
<name>A0ABT3Y9J0_9HYPH</name>
<evidence type="ECO:0000313" key="4">
    <source>
        <dbReference type="Proteomes" id="UP001081283"/>
    </source>
</evidence>
<dbReference type="EC" id="4.3.2.7" evidence="1"/>
<dbReference type="Pfam" id="PF04752">
    <property type="entry name" value="ChaC"/>
    <property type="match status" value="1"/>
</dbReference>
<dbReference type="RefSeq" id="WP_267610477.1">
    <property type="nucleotide sequence ID" value="NZ_JAOVZQ010000001.1"/>
</dbReference>
<dbReference type="InterPro" id="IPR006840">
    <property type="entry name" value="ChaC"/>
</dbReference>
<dbReference type="EMBL" id="JAOVZQ010000001">
    <property type="protein sequence ID" value="MCY0092489.1"/>
    <property type="molecule type" value="Genomic_DNA"/>
</dbReference>
<dbReference type="PANTHER" id="PTHR12192">
    <property type="entry name" value="CATION TRANSPORT PROTEIN CHAC-RELATED"/>
    <property type="match status" value="1"/>
</dbReference>
<proteinExistence type="predicted"/>
<evidence type="ECO:0000313" key="3">
    <source>
        <dbReference type="EMBL" id="MCY0092489.1"/>
    </source>
</evidence>
<dbReference type="PANTHER" id="PTHR12192:SF2">
    <property type="entry name" value="GLUTATHIONE-SPECIFIC GAMMA-GLUTAMYLCYCLOTRANSFERASE 2"/>
    <property type="match status" value="1"/>
</dbReference>
<dbReference type="InterPro" id="IPR013024">
    <property type="entry name" value="GGCT-like"/>
</dbReference>
<accession>A0ABT3Y9J0</accession>
<comment type="caution">
    <text evidence="3">The sequence shown here is derived from an EMBL/GenBank/DDBJ whole genome shotgun (WGS) entry which is preliminary data.</text>
</comment>
<gene>
    <name evidence="3" type="ORF">OEG82_00285</name>
</gene>